<dbReference type="SUPFAM" id="SSF48452">
    <property type="entry name" value="TPR-like"/>
    <property type="match status" value="1"/>
</dbReference>
<keyword evidence="3" id="KW-1185">Reference proteome</keyword>
<feature type="signal peptide" evidence="1">
    <location>
        <begin position="1"/>
        <end position="18"/>
    </location>
</feature>
<evidence type="ECO:0000256" key="1">
    <source>
        <dbReference type="SAM" id="SignalP"/>
    </source>
</evidence>
<feature type="chain" id="PRO_5046225640" description="Tetratricopeptide repeat protein" evidence="1">
    <location>
        <begin position="19"/>
        <end position="238"/>
    </location>
</feature>
<evidence type="ECO:0000313" key="3">
    <source>
        <dbReference type="Proteomes" id="UP000632222"/>
    </source>
</evidence>
<dbReference type="Proteomes" id="UP000632222">
    <property type="component" value="Unassembled WGS sequence"/>
</dbReference>
<comment type="caution">
    <text evidence="2">The sequence shown here is derived from an EMBL/GenBank/DDBJ whole genome shotgun (WGS) entry which is preliminary data.</text>
</comment>
<proteinExistence type="predicted"/>
<evidence type="ECO:0000313" key="2">
    <source>
        <dbReference type="EMBL" id="GGJ54304.1"/>
    </source>
</evidence>
<accession>A0ABQ2DDH4</accession>
<keyword evidence="1" id="KW-0732">Signal</keyword>
<evidence type="ECO:0008006" key="4">
    <source>
        <dbReference type="Google" id="ProtNLM"/>
    </source>
</evidence>
<protein>
    <recommendedName>
        <fullName evidence="4">Tetratricopeptide repeat protein</fullName>
    </recommendedName>
</protein>
<dbReference type="EMBL" id="BMOD01000029">
    <property type="protein sequence ID" value="GGJ54304.1"/>
    <property type="molecule type" value="Genomic_DNA"/>
</dbReference>
<gene>
    <name evidence="2" type="ORF">GCM10008938_45510</name>
</gene>
<sequence>MRSILVTLALTLGSLAFAATPKDVNTLIEKGDTKGAVTLALTLGSAEAYAYAARATSYGGALVPDSEKRAIYEKAEDYARKALELDKNSALAHFELARALGRKAQFVGILESLPIAPEVKRELETAIKLDPKMAGPYVALAVWNAEIASKGVLVSGPLGADFDNVRPNMQKGIQLEPTEIIHRLEFAKALLKDGNRRSKARSRQEAIAVLEAAVKMEPTDFWAKRDLAEAKSLLASLR</sequence>
<organism evidence="2 3">
    <name type="scientific">Deinococcus roseus</name>
    <dbReference type="NCBI Taxonomy" id="392414"/>
    <lineage>
        <taxon>Bacteria</taxon>
        <taxon>Thermotogati</taxon>
        <taxon>Deinococcota</taxon>
        <taxon>Deinococci</taxon>
        <taxon>Deinococcales</taxon>
        <taxon>Deinococcaceae</taxon>
        <taxon>Deinococcus</taxon>
    </lineage>
</organism>
<dbReference type="Gene3D" id="1.25.40.10">
    <property type="entry name" value="Tetratricopeptide repeat domain"/>
    <property type="match status" value="1"/>
</dbReference>
<dbReference type="InterPro" id="IPR011990">
    <property type="entry name" value="TPR-like_helical_dom_sf"/>
</dbReference>
<name>A0ABQ2DDH4_9DEIO</name>
<dbReference type="RefSeq" id="WP_189007518.1">
    <property type="nucleotide sequence ID" value="NZ_BMOD01000029.1"/>
</dbReference>
<reference evidence="3" key="1">
    <citation type="journal article" date="2019" name="Int. J. Syst. Evol. Microbiol.">
        <title>The Global Catalogue of Microorganisms (GCM) 10K type strain sequencing project: providing services to taxonomists for standard genome sequencing and annotation.</title>
        <authorList>
            <consortium name="The Broad Institute Genomics Platform"/>
            <consortium name="The Broad Institute Genome Sequencing Center for Infectious Disease"/>
            <person name="Wu L."/>
            <person name="Ma J."/>
        </authorList>
    </citation>
    <scope>NUCLEOTIDE SEQUENCE [LARGE SCALE GENOMIC DNA]</scope>
    <source>
        <strain evidence="3">JCM 14370</strain>
    </source>
</reference>